<dbReference type="GeneID" id="25269021"/>
<feature type="compositionally biased region" description="Polar residues" evidence="2">
    <location>
        <begin position="1"/>
        <end position="13"/>
    </location>
</feature>
<dbReference type="RefSeq" id="XP_013247379.1">
    <property type="nucleotide sequence ID" value="XM_013391925.1"/>
</dbReference>
<dbReference type="OMA" id="ESYQRAW"/>
<reference evidence="4" key="1">
    <citation type="submission" date="2013-10" db="EMBL/GenBank/DDBJ databases">
        <title>Genomic analysis of the causative agents of coccidiosis in chickens.</title>
        <authorList>
            <person name="Reid A.J."/>
            <person name="Blake D."/>
            <person name="Billington K."/>
            <person name="Browne H."/>
            <person name="Dunn M."/>
            <person name="Hung S."/>
            <person name="Kawahara F."/>
            <person name="Miranda-Saavedra D."/>
            <person name="Mourier T."/>
            <person name="Nagra H."/>
            <person name="Otto T.D."/>
            <person name="Rawlings N."/>
            <person name="Sanchez A."/>
            <person name="Sanders M."/>
            <person name="Subramaniam C."/>
            <person name="Tay Y."/>
            <person name="Dear P."/>
            <person name="Doerig C."/>
            <person name="Gruber A."/>
            <person name="Parkinson J."/>
            <person name="Shirley M."/>
            <person name="Wan K.L."/>
            <person name="Berriman M."/>
            <person name="Tomley F."/>
            <person name="Pain A."/>
        </authorList>
    </citation>
    <scope>NUCLEOTIDE SEQUENCE [LARGE SCALE GENOMIC DNA]</scope>
    <source>
        <strain evidence="4">Houghton</strain>
    </source>
</reference>
<name>U6GYD8_EIMAC</name>
<dbReference type="VEuPathDB" id="ToxoDB:EAH_00009510"/>
<dbReference type="OrthoDB" id="346463at2759"/>
<feature type="compositionally biased region" description="Acidic residues" evidence="2">
    <location>
        <begin position="385"/>
        <end position="401"/>
    </location>
</feature>
<proteinExistence type="predicted"/>
<dbReference type="Gene3D" id="2.30.29.30">
    <property type="entry name" value="Pleckstrin-homology domain (PH domain)/Phosphotyrosine-binding domain (PTB)"/>
    <property type="match status" value="1"/>
</dbReference>
<gene>
    <name evidence="4" type="ORF">EAH_00009510</name>
</gene>
<feature type="coiled-coil region" evidence="1">
    <location>
        <begin position="672"/>
        <end position="699"/>
    </location>
</feature>
<dbReference type="InterPro" id="IPR011993">
    <property type="entry name" value="PH-like_dom_sf"/>
</dbReference>
<feature type="compositionally biased region" description="Gly residues" evidence="2">
    <location>
        <begin position="94"/>
        <end position="104"/>
    </location>
</feature>
<feature type="domain" description="PH" evidence="3">
    <location>
        <begin position="1033"/>
        <end position="1154"/>
    </location>
</feature>
<feature type="region of interest" description="Disordered" evidence="2">
    <location>
        <begin position="1"/>
        <end position="121"/>
    </location>
</feature>
<sequence>MPNSYKDSPSRGVSSGSDILTSSSYSLSLSSSGSGSSRSSTSSAPASVDGVVTPGPTEALQRKPFVPPKIIRPKKIPSVKKALPKRTPFPNDAGGVGGAAGGGTSEPKAGPAPSRKDQLAALQSQLLMSRAAIGQRWKEAWRSAESSAFSFDSDEDEIEGLDSSDSSPAATPATRKRGGAEREAKDNMSSVISSLGASEARQDLLQLLQREMSSSSSDLLHDSSQILNLTASDFIDDLKADFAPHEGGEIRPATPDEETVMSRPLRKLKLHLFQEGHPTSSSSSDGSSDESQASVRGRQIPSRETSVPGELDEDLHDSEDEEKDDEEKKAEGEEKDGEAEEEESSASQPQAGEGTEEAYMDRDMDTNGSVNRESEDQGPAVELSESAEDEPQMVWEFEEQEDKPPPSPPKKTIVVRRPLKAEDMAVEERLEADACQEDFDRREIADRIIYEYTDDPLSPQMERLKAERVQLAEWARRLRGGNMVQAEGDRPAGYRPPLVRQPALRGVGRTFPKTQVDRPLTSDLSPRGEGIEERMLQRAALPSTKVWQMEQRTKRLQQQTAQQQQQLEILQAALRKKIEATSNPGADAVEGGSSVARSSTDTTDATEGLSPRSAELKLYEQQCVYLGAQLEEEHEFCEAYRAELGRALLKNMALKKQYGDAVDALKQREAAERKERAEHLQAEEQLRDLQDRIEAEKNKMMIERSCRQQRDKQTTTLQERYTQLLHYLQEAEEKRSSFEDGLRVAQSKAQKAEALLQTKEAELAYVQRCLETLDVQMLEKEVQRRKERDRANAAERQVEELRASLAAKEQEISKLMKNSENGVTLLEKEQKEHLKTREALAAAQATLKQQAAELQAPHLQQHKLDSIRKLAKDFQALSDEAEAEEREMEAWHTEVEERRAKALSILEEAERSAIAVFSQLDKELKELSITALNCHNRHLCTYPQMEALRQARQEEMALLEHEFELVGRQRKKLEADLQQREKEATEFREQIASLTRKLQRQAQKNRRIAKRIIRTASAYGRSSRRTVCRELRTMRVGGVVEMLSRSTHRRPEPRYIKMFKRGVVMWSEDLAGNRGFRKGDQFAVTDIVGIDFGTSSSAFLWSLHGTRGGKAPSTQFAYPWRCFTVRTLKDTFEFRAKSDEAAQDWVVGLGRLSSTHAPPMISDKHEFIVHRVHMKLAAYAAQRGEL</sequence>
<dbReference type="Proteomes" id="UP000018050">
    <property type="component" value="Unassembled WGS sequence"/>
</dbReference>
<feature type="compositionally biased region" description="Acidic residues" evidence="2">
    <location>
        <begin position="310"/>
        <end position="325"/>
    </location>
</feature>
<dbReference type="PROSITE" id="PS50003">
    <property type="entry name" value="PH_DOMAIN"/>
    <property type="match status" value="1"/>
</dbReference>
<keyword evidence="5" id="KW-1185">Reference proteome</keyword>
<feature type="compositionally biased region" description="Polar residues" evidence="2">
    <location>
        <begin position="595"/>
        <end position="605"/>
    </location>
</feature>
<dbReference type="InterPro" id="IPR001849">
    <property type="entry name" value="PH_domain"/>
</dbReference>
<feature type="compositionally biased region" description="Acidic residues" evidence="2">
    <location>
        <begin position="152"/>
        <end position="162"/>
    </location>
</feature>
<protein>
    <recommendedName>
        <fullName evidence="3">PH domain-containing protein</fullName>
    </recommendedName>
</protein>
<dbReference type="AlphaFoldDB" id="U6GYD8"/>
<evidence type="ECO:0000256" key="2">
    <source>
        <dbReference type="SAM" id="MobiDB-lite"/>
    </source>
</evidence>
<feature type="compositionally biased region" description="Low complexity" evidence="2">
    <location>
        <begin position="163"/>
        <end position="173"/>
    </location>
</feature>
<evidence type="ECO:0000313" key="5">
    <source>
        <dbReference type="Proteomes" id="UP000018050"/>
    </source>
</evidence>
<dbReference type="EMBL" id="HG673428">
    <property type="protein sequence ID" value="CDI83519.1"/>
    <property type="molecule type" value="Genomic_DNA"/>
</dbReference>
<accession>U6GYD8</accession>
<reference evidence="4" key="2">
    <citation type="submission" date="2013-10" db="EMBL/GenBank/DDBJ databases">
        <authorList>
            <person name="Aslett M."/>
        </authorList>
    </citation>
    <scope>NUCLEOTIDE SEQUENCE [LARGE SCALE GENOMIC DNA]</scope>
    <source>
        <strain evidence="4">Houghton</strain>
    </source>
</reference>
<feature type="compositionally biased region" description="Basic residues" evidence="2">
    <location>
        <begin position="71"/>
        <end position="84"/>
    </location>
</feature>
<feature type="region of interest" description="Disordered" evidence="2">
    <location>
        <begin position="581"/>
        <end position="611"/>
    </location>
</feature>
<feature type="coiled-coil region" evidence="1">
    <location>
        <begin position="963"/>
        <end position="1011"/>
    </location>
</feature>
<organism evidence="4 5">
    <name type="scientific">Eimeria acervulina</name>
    <name type="common">Coccidian parasite</name>
    <dbReference type="NCBI Taxonomy" id="5801"/>
    <lineage>
        <taxon>Eukaryota</taxon>
        <taxon>Sar</taxon>
        <taxon>Alveolata</taxon>
        <taxon>Apicomplexa</taxon>
        <taxon>Conoidasida</taxon>
        <taxon>Coccidia</taxon>
        <taxon>Eucoccidiorida</taxon>
        <taxon>Eimeriorina</taxon>
        <taxon>Eimeriidae</taxon>
        <taxon>Eimeria</taxon>
    </lineage>
</organism>
<evidence type="ECO:0000313" key="4">
    <source>
        <dbReference type="EMBL" id="CDI83519.1"/>
    </source>
</evidence>
<evidence type="ECO:0000259" key="3">
    <source>
        <dbReference type="PROSITE" id="PS50003"/>
    </source>
</evidence>
<feature type="compositionally biased region" description="Low complexity" evidence="2">
    <location>
        <begin position="280"/>
        <end position="294"/>
    </location>
</feature>
<evidence type="ECO:0000256" key="1">
    <source>
        <dbReference type="SAM" id="Coils"/>
    </source>
</evidence>
<keyword evidence="1" id="KW-0175">Coiled coil</keyword>
<feature type="compositionally biased region" description="Acidic residues" evidence="2">
    <location>
        <begin position="333"/>
        <end position="344"/>
    </location>
</feature>
<feature type="compositionally biased region" description="Low complexity" evidence="2">
    <location>
        <begin position="14"/>
        <end position="43"/>
    </location>
</feature>
<feature type="region of interest" description="Disordered" evidence="2">
    <location>
        <begin position="144"/>
        <end position="194"/>
    </location>
</feature>
<feature type="region of interest" description="Disordered" evidence="2">
    <location>
        <begin position="244"/>
        <end position="412"/>
    </location>
</feature>
<feature type="coiled-coil region" evidence="1">
    <location>
        <begin position="728"/>
        <end position="912"/>
    </location>
</feature>